<dbReference type="InterPro" id="IPR024469">
    <property type="entry name" value="DUF2538"/>
</dbReference>
<dbReference type="Proteomes" id="UP000830639">
    <property type="component" value="Chromosome"/>
</dbReference>
<protein>
    <submittedName>
        <fullName evidence="1">DUF2538 family protein</fullName>
    </submittedName>
</protein>
<gene>
    <name evidence="1" type="ORF">MY490_09880</name>
</gene>
<sequence>MFFISPEHEKNYEFLLNYFKNEHKDYLKACYVAAIPKIFKRIDFTNRLHGPFEWYFKKENSKLVYSLKDGEGTNYLVDLGLHFWSGDNPFHLNNAAYAWRNNEDYFKVLQQICVM</sequence>
<evidence type="ECO:0000313" key="2">
    <source>
        <dbReference type="Proteomes" id="UP000830639"/>
    </source>
</evidence>
<dbReference type="RefSeq" id="WP_248269029.1">
    <property type="nucleotide sequence ID" value="NZ_CP096034.1"/>
</dbReference>
<reference evidence="1 2" key="1">
    <citation type="submission" date="2022-04" db="EMBL/GenBank/DDBJ databases">
        <title>Mechanism of arsenic methylation and mitigation arsenic toxicity by Bacillus sp. LH14 from an Arsenic-Contaminated Paddy Soil.</title>
        <authorList>
            <person name="Wang D."/>
        </authorList>
    </citation>
    <scope>NUCLEOTIDE SEQUENCE [LARGE SCALE GENOMIC DNA]</scope>
    <source>
        <strain evidence="1 2">LH14</strain>
    </source>
</reference>
<evidence type="ECO:0000313" key="1">
    <source>
        <dbReference type="EMBL" id="UPM56114.1"/>
    </source>
</evidence>
<proteinExistence type="predicted"/>
<accession>A0ABY4JQP0</accession>
<organism evidence="1 2">
    <name type="scientific">Gottfriedia acidiceleris</name>
    <dbReference type="NCBI Taxonomy" id="371036"/>
    <lineage>
        <taxon>Bacteria</taxon>
        <taxon>Bacillati</taxon>
        <taxon>Bacillota</taxon>
        <taxon>Bacilli</taxon>
        <taxon>Bacillales</taxon>
        <taxon>Bacillaceae</taxon>
        <taxon>Gottfriedia</taxon>
    </lineage>
</organism>
<name>A0ABY4JQP0_9BACI</name>
<dbReference type="Pfam" id="PF10804">
    <property type="entry name" value="DUF2538"/>
    <property type="match status" value="1"/>
</dbReference>
<keyword evidence="2" id="KW-1185">Reference proteome</keyword>
<dbReference type="EMBL" id="CP096034">
    <property type="protein sequence ID" value="UPM56114.1"/>
    <property type="molecule type" value="Genomic_DNA"/>
</dbReference>